<dbReference type="NCBIfam" id="TIGR00350">
    <property type="entry name" value="lytR_cpsA_psr"/>
    <property type="match status" value="1"/>
</dbReference>
<protein>
    <submittedName>
        <fullName evidence="6">LCP family protein</fullName>
    </submittedName>
</protein>
<organism evidence="6 7">
    <name type="scientific">Psychrobacillus mangrovi</name>
    <dbReference type="NCBI Taxonomy" id="3117745"/>
    <lineage>
        <taxon>Bacteria</taxon>
        <taxon>Bacillati</taxon>
        <taxon>Bacillota</taxon>
        <taxon>Bacilli</taxon>
        <taxon>Bacillales</taxon>
        <taxon>Bacillaceae</taxon>
        <taxon>Psychrobacillus</taxon>
    </lineage>
</organism>
<dbReference type="Gene3D" id="3.40.630.190">
    <property type="entry name" value="LCP protein"/>
    <property type="match status" value="1"/>
</dbReference>
<keyword evidence="3" id="KW-0735">Signal-anchor</keyword>
<comment type="similarity">
    <text evidence="1">Belongs to the LytR/CpsA/Psr (LCP) family.</text>
</comment>
<evidence type="ECO:0000256" key="4">
    <source>
        <dbReference type="ARBA" id="ARBA00022989"/>
    </source>
</evidence>
<evidence type="ECO:0000256" key="2">
    <source>
        <dbReference type="ARBA" id="ARBA00022692"/>
    </source>
</evidence>
<dbReference type="RefSeq" id="WP_336495630.1">
    <property type="nucleotide sequence ID" value="NZ_JBAWSY010000001.1"/>
</dbReference>
<evidence type="ECO:0000256" key="3">
    <source>
        <dbReference type="ARBA" id="ARBA00022968"/>
    </source>
</evidence>
<comment type="caution">
    <text evidence="6">The sequence shown here is derived from an EMBL/GenBank/DDBJ whole genome shotgun (WGS) entry which is preliminary data.</text>
</comment>
<keyword evidence="4" id="KW-1133">Transmembrane helix</keyword>
<reference evidence="6 7" key="1">
    <citation type="submission" date="2024-01" db="EMBL/GenBank/DDBJ databases">
        <title>Seven novel Bacillus-like species.</title>
        <authorList>
            <person name="Liu G."/>
        </authorList>
    </citation>
    <scope>NUCLEOTIDE SEQUENCE [LARGE SCALE GENOMIC DNA]</scope>
    <source>
        <strain evidence="6 7">FJAT-51614</strain>
    </source>
</reference>
<evidence type="ECO:0000256" key="1">
    <source>
        <dbReference type="ARBA" id="ARBA00006068"/>
    </source>
</evidence>
<dbReference type="PANTHER" id="PTHR33392">
    <property type="entry name" value="POLYISOPRENYL-TEICHOIC ACID--PEPTIDOGLYCAN TEICHOIC ACID TRANSFERASE TAGU"/>
    <property type="match status" value="1"/>
</dbReference>
<name>A0ABU8EZ86_9BACI</name>
<dbReference type="PANTHER" id="PTHR33392:SF6">
    <property type="entry name" value="POLYISOPRENYL-TEICHOIC ACID--PEPTIDOGLYCAN TEICHOIC ACID TRANSFERASE TAGU"/>
    <property type="match status" value="1"/>
</dbReference>
<dbReference type="InterPro" id="IPR004474">
    <property type="entry name" value="LytR_CpsA_psr"/>
</dbReference>
<dbReference type="EMBL" id="JBAWSY010000001">
    <property type="protein sequence ID" value="MEI4768074.1"/>
    <property type="molecule type" value="Genomic_DNA"/>
</dbReference>
<evidence type="ECO:0000313" key="7">
    <source>
        <dbReference type="Proteomes" id="UP001364890"/>
    </source>
</evidence>
<evidence type="ECO:0000313" key="6">
    <source>
        <dbReference type="EMBL" id="MEI4768074.1"/>
    </source>
</evidence>
<gene>
    <name evidence="6" type="ORF">WAX74_00170</name>
</gene>
<dbReference type="InterPro" id="IPR050922">
    <property type="entry name" value="LytR/CpsA/Psr_CW_biosynth"/>
</dbReference>
<proteinExistence type="inferred from homology"/>
<evidence type="ECO:0000259" key="5">
    <source>
        <dbReference type="Pfam" id="PF03816"/>
    </source>
</evidence>
<keyword evidence="4" id="KW-0472">Membrane</keyword>
<keyword evidence="2" id="KW-0812">Transmembrane</keyword>
<keyword evidence="7" id="KW-1185">Reference proteome</keyword>
<feature type="domain" description="Cell envelope-related transcriptional attenuator" evidence="5">
    <location>
        <begin position="89"/>
        <end position="238"/>
    </location>
</feature>
<sequence>MATSRITNRKSKKKRKTLYTILIIATLLLSGAIVLAINLSIETKNATSKMYKALDRDKVNEDNSIKAEDSAFTLLLAGIERDEGEKYGRSDMLIVATVNPRAKKISMVNIPRDTRVFIEELGMEDKINHAYSLGGMNSTINTMENLLDIPIDYYVSTDFQGFEDIVDTVGGVDVEVPFTFKAQLTGSLKWKTYTKGKMFLNGNEALAYVRMRKSDLEGDKGRNTRQKQVIQEVITKATSFSNITKVDDMMKDVGENVRTNIPSSKYIGLIKMYQTIKSSPIEQLQLDGTNQKAYSELEKKQVWYFFPDEESLNKLKETLIINLDNSGQNAQSKISTTKLAIEE</sequence>
<dbReference type="Pfam" id="PF03816">
    <property type="entry name" value="LytR_cpsA_psr"/>
    <property type="match status" value="1"/>
</dbReference>
<dbReference type="Proteomes" id="UP001364890">
    <property type="component" value="Unassembled WGS sequence"/>
</dbReference>
<accession>A0ABU8EZ86</accession>